<organism evidence="2 3">
    <name type="scientific">Candidatus Terrybacteria bacterium RIFCSPLOWO2_01_FULL_40_23</name>
    <dbReference type="NCBI Taxonomy" id="1802366"/>
    <lineage>
        <taxon>Bacteria</taxon>
        <taxon>Candidatus Terryibacteriota</taxon>
    </lineage>
</organism>
<comment type="caution">
    <text evidence="2">The sequence shown here is derived from an EMBL/GenBank/DDBJ whole genome shotgun (WGS) entry which is preliminary data.</text>
</comment>
<gene>
    <name evidence="2" type="ORF">A3A97_04365</name>
</gene>
<feature type="region of interest" description="Disordered" evidence="1">
    <location>
        <begin position="459"/>
        <end position="483"/>
    </location>
</feature>
<evidence type="ECO:0000313" key="3">
    <source>
        <dbReference type="Proteomes" id="UP000176951"/>
    </source>
</evidence>
<evidence type="ECO:0000256" key="1">
    <source>
        <dbReference type="SAM" id="MobiDB-lite"/>
    </source>
</evidence>
<proteinExistence type="predicted"/>
<name>A0A1G2PV12_9BACT</name>
<evidence type="ECO:0000313" key="2">
    <source>
        <dbReference type="EMBL" id="OHA51619.1"/>
    </source>
</evidence>
<dbReference type="EMBL" id="MHSW01000020">
    <property type="protein sequence ID" value="OHA51619.1"/>
    <property type="molecule type" value="Genomic_DNA"/>
</dbReference>
<dbReference type="Proteomes" id="UP000176951">
    <property type="component" value="Unassembled WGS sequence"/>
</dbReference>
<reference evidence="2 3" key="1">
    <citation type="journal article" date="2016" name="Nat. Commun.">
        <title>Thousands of microbial genomes shed light on interconnected biogeochemical processes in an aquifer system.</title>
        <authorList>
            <person name="Anantharaman K."/>
            <person name="Brown C.T."/>
            <person name="Hug L.A."/>
            <person name="Sharon I."/>
            <person name="Castelle C.J."/>
            <person name="Probst A.J."/>
            <person name="Thomas B.C."/>
            <person name="Singh A."/>
            <person name="Wilkins M.J."/>
            <person name="Karaoz U."/>
            <person name="Brodie E.L."/>
            <person name="Williams K.H."/>
            <person name="Hubbard S.S."/>
            <person name="Banfield J.F."/>
        </authorList>
    </citation>
    <scope>NUCLEOTIDE SEQUENCE [LARGE SCALE GENOMIC DNA]</scope>
</reference>
<accession>A0A1G2PV12</accession>
<sequence>MKKIFGAWEITRFTRGFIVFAVMLSVLLQNAPSLYAAVPVYMVNPRSDPGNVFVVNFDESSIETFMFDLFNTLAKRDEDFTTSFELMKIEKAREDVNKLFQESLKELQDYGAVLGSINEDWTTKSSTGPGASNDYELSALKGSRIITDPYDYLFNEPLAAGRITGICYYLSVIADQRGWLFSNSPVKATFSNRYNETPPLQTDPFNADTNESVNRIWDSLTTFLLVNNPGPNKINEFLDNESIFLNKPAFDNRTTGKTELLRRIFYCDGILASFGIDSPYLTDSLIGVYKLNGLSLDSKQEEQFRQKVLGLPTLINNGPTYEQARLAREGINNIGGVGTTASTAAAGVVQRTAKIHELSFIAGQGVRPQNLYVTYQEQNRASVRSGAGGGPNLPKESAFLLNTERVISPAVLLLQKMQASTQAEFDLAGQGYLALDPNLKSNPFTSSILTSYNVDSNAPAFGAPSEDPETSPRGVCNNPAGTNSDGTPLDPLCFLLDPWLNPTPSFKTATLDPNSILPRQPISGGLPAPFEDENSYVRLGTNYNVGQFRNSSSFLNNRGDNIENKLTGIDYSINDWFDRVLEMYEPSRGDDWFTLQDWDCYIATWFAALRIDVPLGGTPWSPDPFSSLSVSTQCAHRIPTLSGGTGDGSY</sequence>
<dbReference type="AlphaFoldDB" id="A0A1G2PV12"/>
<protein>
    <submittedName>
        <fullName evidence="2">Uncharacterized protein</fullName>
    </submittedName>
</protein>